<dbReference type="PANTHER" id="PTHR47751:SF2">
    <property type="entry name" value="DLTD N-TERMINAL DOMAIN PROTEIN (AFU_ORTHOLOGUE AFUA_8G00380)-RELATED"/>
    <property type="match status" value="1"/>
</dbReference>
<proteinExistence type="predicted"/>
<dbReference type="EMBL" id="CP124545">
    <property type="protein sequence ID" value="WMN02039.1"/>
    <property type="molecule type" value="Genomic_DNA"/>
</dbReference>
<dbReference type="RefSeq" id="WP_020905944.1">
    <property type="nucleotide sequence ID" value="NZ_BHXB01000001.1"/>
</dbReference>
<dbReference type="Gene3D" id="3.40.50.1820">
    <property type="entry name" value="alpha/beta hydrolase"/>
    <property type="match status" value="1"/>
</dbReference>
<organism evidence="2 4">
    <name type="scientific">Rhodococcus erythropolis</name>
    <name type="common">Arthrobacter picolinophilus</name>
    <dbReference type="NCBI Taxonomy" id="1833"/>
    <lineage>
        <taxon>Bacteria</taxon>
        <taxon>Bacillati</taxon>
        <taxon>Actinomycetota</taxon>
        <taxon>Actinomycetes</taxon>
        <taxon>Mycobacteriales</taxon>
        <taxon>Nocardiaceae</taxon>
        <taxon>Rhodococcus</taxon>
        <taxon>Rhodococcus erythropolis group</taxon>
    </lineage>
</organism>
<dbReference type="Proteomes" id="UP001230933">
    <property type="component" value="Chromosome"/>
</dbReference>
<accession>A0A0C2VTM4</accession>
<dbReference type="OMA" id="IGKFMNF"/>
<dbReference type="InterPro" id="IPR051411">
    <property type="entry name" value="Polyketide_trans_af380"/>
</dbReference>
<evidence type="ECO:0000313" key="2">
    <source>
        <dbReference type="EMBL" id="KAB2585513.1"/>
    </source>
</evidence>
<reference evidence="3" key="2">
    <citation type="submission" date="2023-08" db="EMBL/GenBank/DDBJ databases">
        <title>Isolation and Characterization of Rhodococcus erythropolis MGMM8.</title>
        <authorList>
            <person name="Diabankana R.G.C."/>
            <person name="Afordoanyi D.M."/>
            <person name="Validov S.Z."/>
        </authorList>
    </citation>
    <scope>NUCLEOTIDE SEQUENCE</scope>
    <source>
        <strain evidence="3">MGMM8</strain>
    </source>
</reference>
<sequence length="305" mass="34669">MRREDVEFSSDGVTVRGWLYRPDTDEDVPAVVLAGGWCYVRELVMPYYAEAFVTAGMAALVFDYRNLGVSDGEPRQHLDPKQQIRDYQNALSFLERTPGIDNDRLGAWGISYSGGHVMILAATDPRVKAIVSQIPVIDGFRNMRRIHGTMGYRKLWDAILEDRRLRFDDPDQRLHIAHASENPEEELSSWPFPETKTTFAALQATEAPLYQNSSTMESVDLLLDYDVNYFVPRILDTPSMMIVAEGDDLTLWDLEIESYNSIPTPKKELVVLPHTSHMTLYSDQSKLAVAAEHASRWFTTHLLAK</sequence>
<dbReference type="Pfam" id="PF02129">
    <property type="entry name" value="Peptidase_S15"/>
    <property type="match status" value="1"/>
</dbReference>
<dbReference type="SUPFAM" id="SSF53474">
    <property type="entry name" value="alpha/beta-Hydrolases"/>
    <property type="match status" value="1"/>
</dbReference>
<dbReference type="EMBL" id="MRBO01000316">
    <property type="protein sequence ID" value="KAB2585513.1"/>
    <property type="molecule type" value="Genomic_DNA"/>
</dbReference>
<dbReference type="GeneID" id="57483681"/>
<dbReference type="AlphaFoldDB" id="A0A0C2VTM4"/>
<gene>
    <name evidence="2" type="ORF">BS297_10025</name>
    <name evidence="3" type="ORF">QIE55_30250</name>
</gene>
<protein>
    <submittedName>
        <fullName evidence="3">Alpha/beta fold hydrolase</fullName>
    </submittedName>
    <submittedName>
        <fullName evidence="2">Alpha/beta hydrolase</fullName>
    </submittedName>
</protein>
<dbReference type="PANTHER" id="PTHR47751">
    <property type="entry name" value="SUPERFAMILY HYDROLASE, PUTATIVE (AFU_ORTHOLOGUE AFUA_2G16580)-RELATED"/>
    <property type="match status" value="1"/>
</dbReference>
<evidence type="ECO:0000259" key="1">
    <source>
        <dbReference type="Pfam" id="PF02129"/>
    </source>
</evidence>
<dbReference type="InterPro" id="IPR029058">
    <property type="entry name" value="AB_hydrolase_fold"/>
</dbReference>
<feature type="domain" description="Xaa-Pro dipeptidyl-peptidase-like" evidence="1">
    <location>
        <begin position="11"/>
        <end position="272"/>
    </location>
</feature>
<dbReference type="InterPro" id="IPR000383">
    <property type="entry name" value="Xaa-Pro-like_dom"/>
</dbReference>
<evidence type="ECO:0000313" key="4">
    <source>
        <dbReference type="Proteomes" id="UP000325576"/>
    </source>
</evidence>
<evidence type="ECO:0000313" key="3">
    <source>
        <dbReference type="EMBL" id="WMN02039.1"/>
    </source>
</evidence>
<reference evidence="2 4" key="1">
    <citation type="journal article" date="2017" name="Poromechanics V (2013)">
        <title>Genomic Characterization of the Arsenic-Tolerant Actinobacterium, &lt;i&gt;Rhodococcus erythropolis&lt;/i&gt; S43.</title>
        <authorList>
            <person name="Retamal-Morales G."/>
            <person name="Mehnert M."/>
            <person name="Schwabe R."/>
            <person name="Tischler D."/>
            <person name="Schloemann M."/>
            <person name="Levican G.J."/>
        </authorList>
    </citation>
    <scope>NUCLEOTIDE SEQUENCE [LARGE SCALE GENOMIC DNA]</scope>
    <source>
        <strain evidence="2 4">S43</strain>
    </source>
</reference>
<dbReference type="Gene3D" id="1.10.10.800">
    <property type="match status" value="1"/>
</dbReference>
<keyword evidence="2" id="KW-0378">Hydrolase</keyword>
<name>A0A0C2VTM4_RHOER</name>
<dbReference type="GO" id="GO:0016787">
    <property type="term" value="F:hydrolase activity"/>
    <property type="evidence" value="ECO:0007669"/>
    <property type="project" value="UniProtKB-KW"/>
</dbReference>
<dbReference type="Proteomes" id="UP000325576">
    <property type="component" value="Unassembled WGS sequence"/>
</dbReference>